<dbReference type="InterPro" id="IPR001041">
    <property type="entry name" value="2Fe-2S_ferredoxin-type"/>
</dbReference>
<dbReference type="GO" id="GO:0016491">
    <property type="term" value="F:oxidoreductase activity"/>
    <property type="evidence" value="ECO:0007669"/>
    <property type="project" value="UniProtKB-KW"/>
</dbReference>
<dbReference type="SUPFAM" id="SSF54292">
    <property type="entry name" value="2Fe-2S ferredoxin-like"/>
    <property type="match status" value="1"/>
</dbReference>
<sequence length="179" mass="19934">MLEVRRSDVEYPDVEIVMKINGELKKVKVKPYERLIDVLRNKLGLTSVKEGCGRGECGACVVIMDNRPVPSCLVLAVRANGKSILTLEGLAPEGKIHAIQKALIDVHALQCGFCFPGVIMMSKHLLDNNPDPSEEEIREALDGNLCRCGSYLRFVKAVKLASKYLREGKTYFDESEVLR</sequence>
<dbReference type="PANTHER" id="PTHR44379:SF5">
    <property type="entry name" value="OXIDOREDUCTASE WITH IRON-SULFUR SUBUNIT"/>
    <property type="match status" value="1"/>
</dbReference>
<keyword evidence="5" id="KW-0411">Iron-sulfur</keyword>
<proteinExistence type="predicted"/>
<dbReference type="Pfam" id="PF00111">
    <property type="entry name" value="Fer2"/>
    <property type="match status" value="1"/>
</dbReference>
<evidence type="ECO:0000313" key="7">
    <source>
        <dbReference type="EMBL" id="PUA32841.1"/>
    </source>
</evidence>
<evidence type="ECO:0000256" key="4">
    <source>
        <dbReference type="ARBA" id="ARBA00023004"/>
    </source>
</evidence>
<comment type="caution">
    <text evidence="7">The sequence shown here is derived from an EMBL/GenBank/DDBJ whole genome shotgun (WGS) entry which is preliminary data.</text>
</comment>
<evidence type="ECO:0000259" key="6">
    <source>
        <dbReference type="PROSITE" id="PS51085"/>
    </source>
</evidence>
<accession>A0A2R7Y5M7</accession>
<dbReference type="InterPro" id="IPR012675">
    <property type="entry name" value="Beta-grasp_dom_sf"/>
</dbReference>
<dbReference type="Proteomes" id="UP000244093">
    <property type="component" value="Unassembled WGS sequence"/>
</dbReference>
<keyword evidence="2" id="KW-0479">Metal-binding</keyword>
<evidence type="ECO:0000256" key="5">
    <source>
        <dbReference type="ARBA" id="ARBA00023014"/>
    </source>
</evidence>
<dbReference type="EMBL" id="NBVN01000003">
    <property type="protein sequence ID" value="PUA32841.1"/>
    <property type="molecule type" value="Genomic_DNA"/>
</dbReference>
<dbReference type="SUPFAM" id="SSF47741">
    <property type="entry name" value="CO dehydrogenase ISP C-domain like"/>
    <property type="match status" value="1"/>
</dbReference>
<dbReference type="InterPro" id="IPR036010">
    <property type="entry name" value="2Fe-2S_ferredoxin-like_sf"/>
</dbReference>
<dbReference type="PROSITE" id="PS00197">
    <property type="entry name" value="2FE2S_FER_1"/>
    <property type="match status" value="1"/>
</dbReference>
<dbReference type="Gene3D" id="3.10.20.30">
    <property type="match status" value="1"/>
</dbReference>
<dbReference type="InterPro" id="IPR006058">
    <property type="entry name" value="2Fe2S_fd_BS"/>
</dbReference>
<dbReference type="Gene3D" id="1.10.150.120">
    <property type="entry name" value="[2Fe-2S]-binding domain"/>
    <property type="match status" value="1"/>
</dbReference>
<dbReference type="GO" id="GO:0051537">
    <property type="term" value="F:2 iron, 2 sulfur cluster binding"/>
    <property type="evidence" value="ECO:0007669"/>
    <property type="project" value="UniProtKB-KW"/>
</dbReference>
<dbReference type="FunFam" id="3.10.20.30:FF:000020">
    <property type="entry name" value="Xanthine dehydrogenase iron-sulfur subunit"/>
    <property type="match status" value="1"/>
</dbReference>
<gene>
    <name evidence="7" type="ORF">B7O98_05235</name>
</gene>
<evidence type="ECO:0000256" key="2">
    <source>
        <dbReference type="ARBA" id="ARBA00022723"/>
    </source>
</evidence>
<protein>
    <submittedName>
        <fullName evidence="7">(2Fe-2S)-binding protein</fullName>
    </submittedName>
</protein>
<evidence type="ECO:0000313" key="8">
    <source>
        <dbReference type="Proteomes" id="UP000244093"/>
    </source>
</evidence>
<dbReference type="GO" id="GO:0046872">
    <property type="term" value="F:metal ion binding"/>
    <property type="evidence" value="ECO:0007669"/>
    <property type="project" value="UniProtKB-KW"/>
</dbReference>
<keyword evidence="1" id="KW-0001">2Fe-2S</keyword>
<organism evidence="7 8">
    <name type="scientific">Zestosphaera tikiterensis</name>
    <dbReference type="NCBI Taxonomy" id="1973259"/>
    <lineage>
        <taxon>Archaea</taxon>
        <taxon>Thermoproteota</taxon>
        <taxon>Thermoprotei</taxon>
        <taxon>Desulfurococcales</taxon>
        <taxon>Desulfurococcaceae</taxon>
        <taxon>Zestosphaera</taxon>
    </lineage>
</organism>
<dbReference type="InterPro" id="IPR002888">
    <property type="entry name" value="2Fe-2S-bd"/>
</dbReference>
<dbReference type="PROSITE" id="PS51085">
    <property type="entry name" value="2FE2S_FER_2"/>
    <property type="match status" value="1"/>
</dbReference>
<dbReference type="PANTHER" id="PTHR44379">
    <property type="entry name" value="OXIDOREDUCTASE WITH IRON-SULFUR SUBUNIT"/>
    <property type="match status" value="1"/>
</dbReference>
<keyword evidence="4" id="KW-0408">Iron</keyword>
<reference evidence="7 8" key="1">
    <citation type="journal article" date="2018" name="Syst. Appl. Microbiol.">
        <title>A new symbiotic nanoarchaeote (Candidatus Nanoclepta minutus) and its host (Zestosphaera tikiterensis gen. nov., sp. nov.) from a New Zealand hot spring.</title>
        <authorList>
            <person name="St John E."/>
            <person name="Liu Y."/>
            <person name="Podar M."/>
            <person name="Stott M.B."/>
            <person name="Meneghin J."/>
            <person name="Chen Z."/>
            <person name="Lagutin K."/>
            <person name="Mitchell K."/>
            <person name="Reysenbach A.L."/>
        </authorList>
    </citation>
    <scope>NUCLEOTIDE SEQUENCE [LARGE SCALE GENOMIC DNA]</scope>
    <source>
        <strain evidence="7">NZ3</strain>
    </source>
</reference>
<dbReference type="AlphaFoldDB" id="A0A2R7Y5M7"/>
<feature type="domain" description="2Fe-2S ferredoxin-type" evidence="6">
    <location>
        <begin position="14"/>
        <end position="90"/>
    </location>
</feature>
<dbReference type="InterPro" id="IPR051452">
    <property type="entry name" value="Diverse_Oxidoreductases"/>
</dbReference>
<dbReference type="Pfam" id="PF01799">
    <property type="entry name" value="Fer2_2"/>
    <property type="match status" value="1"/>
</dbReference>
<dbReference type="InterPro" id="IPR036884">
    <property type="entry name" value="2Fe-2S-bd_dom_sf"/>
</dbReference>
<evidence type="ECO:0000256" key="1">
    <source>
        <dbReference type="ARBA" id="ARBA00022714"/>
    </source>
</evidence>
<name>A0A2R7Y5M7_9CREN</name>
<evidence type="ECO:0000256" key="3">
    <source>
        <dbReference type="ARBA" id="ARBA00023002"/>
    </source>
</evidence>
<keyword evidence="3" id="KW-0560">Oxidoreductase</keyword>